<evidence type="ECO:0000313" key="4">
    <source>
        <dbReference type="Proteomes" id="UP000474159"/>
    </source>
</evidence>
<dbReference type="EMBL" id="VZZK01000096">
    <property type="protein sequence ID" value="KAB1068014.1"/>
    <property type="molecule type" value="Genomic_DNA"/>
</dbReference>
<feature type="region of interest" description="Disordered" evidence="2">
    <location>
        <begin position="134"/>
        <end position="155"/>
    </location>
</feature>
<evidence type="ECO:0000256" key="1">
    <source>
        <dbReference type="ARBA" id="ARBA00007031"/>
    </source>
</evidence>
<dbReference type="GO" id="GO:0008270">
    <property type="term" value="F:zinc ion binding"/>
    <property type="evidence" value="ECO:0007669"/>
    <property type="project" value="InterPro"/>
</dbReference>
<sequence length="155" mass="16812">METDEIPSPDAHELTDQAADIVAAYVTRNHVAASELPVLIQTVHAALVALTQPPAEPAETVEKLTPAQIRRSVTPDHLVSFLDGKPYKTLKRHLSAHGLDVYGYRARFGLPADYPMVAASYAAQRSELAKTIGLGRPGALQTRTTPPKRGRRKVA</sequence>
<keyword evidence="4" id="KW-1185">Reference proteome</keyword>
<accession>A0A6L3SN79</accession>
<comment type="similarity">
    <text evidence="1">Belongs to the ros/MucR family.</text>
</comment>
<dbReference type="Pfam" id="PF05443">
    <property type="entry name" value="ROS_MUCR"/>
    <property type="match status" value="1"/>
</dbReference>
<reference evidence="3 4" key="1">
    <citation type="submission" date="2019-09" db="EMBL/GenBank/DDBJ databases">
        <title>YIM 48816 draft genome.</title>
        <authorList>
            <person name="Jiang L."/>
        </authorList>
    </citation>
    <scope>NUCLEOTIDE SEQUENCE [LARGE SCALE GENOMIC DNA]</scope>
    <source>
        <strain evidence="3 4">YIM 48816</strain>
    </source>
</reference>
<feature type="compositionally biased region" description="Basic residues" evidence="2">
    <location>
        <begin position="146"/>
        <end position="155"/>
    </location>
</feature>
<dbReference type="GO" id="GO:0003677">
    <property type="term" value="F:DNA binding"/>
    <property type="evidence" value="ECO:0007669"/>
    <property type="project" value="InterPro"/>
</dbReference>
<protein>
    <submittedName>
        <fullName evidence="3">MucR family transcriptional regulator</fullName>
    </submittedName>
</protein>
<gene>
    <name evidence="3" type="ORF">F6X53_31865</name>
</gene>
<dbReference type="Gene3D" id="1.10.10.1550">
    <property type="entry name" value="ROS/MUCR transcriptional regulator protein"/>
    <property type="match status" value="1"/>
</dbReference>
<dbReference type="Proteomes" id="UP000474159">
    <property type="component" value="Unassembled WGS sequence"/>
</dbReference>
<dbReference type="RefSeq" id="WP_151005923.1">
    <property type="nucleotide sequence ID" value="NZ_BPQY01000631.1"/>
</dbReference>
<dbReference type="InterPro" id="IPR008807">
    <property type="entry name" value="ROS_MUCR"/>
</dbReference>
<comment type="caution">
    <text evidence="3">The sequence shown here is derived from an EMBL/GenBank/DDBJ whole genome shotgun (WGS) entry which is preliminary data.</text>
</comment>
<dbReference type="InterPro" id="IPR041920">
    <property type="entry name" value="ROS/MUCR_sf"/>
</dbReference>
<name>A0A6L3SN79_9HYPH</name>
<dbReference type="GO" id="GO:0006355">
    <property type="term" value="P:regulation of DNA-templated transcription"/>
    <property type="evidence" value="ECO:0007669"/>
    <property type="project" value="InterPro"/>
</dbReference>
<evidence type="ECO:0000256" key="2">
    <source>
        <dbReference type="SAM" id="MobiDB-lite"/>
    </source>
</evidence>
<dbReference type="OrthoDB" id="9809693at2"/>
<proteinExistence type="inferred from homology"/>
<organism evidence="3 4">
    <name type="scientific">Methylobacterium soli</name>
    <dbReference type="NCBI Taxonomy" id="553447"/>
    <lineage>
        <taxon>Bacteria</taxon>
        <taxon>Pseudomonadati</taxon>
        <taxon>Pseudomonadota</taxon>
        <taxon>Alphaproteobacteria</taxon>
        <taxon>Hyphomicrobiales</taxon>
        <taxon>Methylobacteriaceae</taxon>
        <taxon>Methylobacterium</taxon>
    </lineage>
</organism>
<dbReference type="AlphaFoldDB" id="A0A6L3SN79"/>
<evidence type="ECO:0000313" key="3">
    <source>
        <dbReference type="EMBL" id="KAB1068014.1"/>
    </source>
</evidence>